<name>A0A345XVX6_9ACTN</name>
<accession>A0A345XVX6</accession>
<evidence type="ECO:0000259" key="1">
    <source>
        <dbReference type="Pfam" id="PF13182"/>
    </source>
</evidence>
<keyword evidence="3" id="KW-1185">Reference proteome</keyword>
<dbReference type="KEGG" id="sarm:DVA86_27340"/>
<dbReference type="Proteomes" id="UP000254425">
    <property type="component" value="Chromosome"/>
</dbReference>
<dbReference type="RefSeq" id="WP_208882221.1">
    <property type="nucleotide sequence ID" value="NZ_CP031320.1"/>
</dbReference>
<evidence type="ECO:0000313" key="3">
    <source>
        <dbReference type="Proteomes" id="UP000254425"/>
    </source>
</evidence>
<protein>
    <submittedName>
        <fullName evidence="2">DUF4007 family protein</fullName>
    </submittedName>
</protein>
<sequence>MARDQTLLSGCVPAFARHNGYPPRWGWPVKVHAALREDTQAFARAKAPGTLGVGSSIVAPMRFWSLAFGLIRQDERACGGPRPVCATGRGHWLLEEEEGADPYLEEAATLWLLHWWLLSAQPCHVPTFRYLFGIWGRSRFARAELQAAVQDAAVATGWSRPADRRIQRDITALVSMYGTTGQPDRPSAHAVEEYVSNPFRQLGLLELAAAEAHFGEQPRTTRPSDRDLRVNRHRGTSCCPRAILAYACLQYAQLQDVRAPGAIALGRLHTDPVGPGRLLLADRRALRTALEQVEVGPTGRGVRLAASGDGEELLAFTEPPGDLADRLLAARYRRLDGPASQR</sequence>
<dbReference type="Pfam" id="PF13182">
    <property type="entry name" value="DUF4007"/>
    <property type="match status" value="1"/>
</dbReference>
<evidence type="ECO:0000313" key="2">
    <source>
        <dbReference type="EMBL" id="AXK35792.1"/>
    </source>
</evidence>
<feature type="domain" description="DUF4007" evidence="1">
    <location>
        <begin position="15"/>
        <end position="332"/>
    </location>
</feature>
<gene>
    <name evidence="2" type="ORF">DVA86_27340</name>
</gene>
<reference evidence="2 3" key="1">
    <citation type="submission" date="2018-07" db="EMBL/GenBank/DDBJ databases">
        <title>Draft genome of the type strain Streptomyces armeniacus ATCC 15676.</title>
        <authorList>
            <person name="Labana P."/>
            <person name="Gosse J.T."/>
            <person name="Boddy C.N."/>
        </authorList>
    </citation>
    <scope>NUCLEOTIDE SEQUENCE [LARGE SCALE GENOMIC DNA]</scope>
    <source>
        <strain evidence="2 3">ATCC 15676</strain>
    </source>
</reference>
<proteinExistence type="predicted"/>
<dbReference type="EMBL" id="CP031320">
    <property type="protein sequence ID" value="AXK35792.1"/>
    <property type="molecule type" value="Genomic_DNA"/>
</dbReference>
<dbReference type="InterPro" id="IPR025248">
    <property type="entry name" value="DUF4007"/>
</dbReference>
<organism evidence="2 3">
    <name type="scientific">Streptomyces armeniacus</name>
    <dbReference type="NCBI Taxonomy" id="83291"/>
    <lineage>
        <taxon>Bacteria</taxon>
        <taxon>Bacillati</taxon>
        <taxon>Actinomycetota</taxon>
        <taxon>Actinomycetes</taxon>
        <taxon>Kitasatosporales</taxon>
        <taxon>Streptomycetaceae</taxon>
        <taxon>Streptomyces</taxon>
    </lineage>
</organism>
<dbReference type="AlphaFoldDB" id="A0A345XVX6"/>